<dbReference type="AlphaFoldDB" id="A0A7I7NEH1"/>
<accession>A0A7I7NEH1</accession>
<dbReference type="Proteomes" id="UP000466396">
    <property type="component" value="Chromosome"/>
</dbReference>
<sequence>MAALTLGVPTVLFVLGAIGAYPWVFIPLIVGGAVAYVVDRERRRRQALAARADW</sequence>
<organism evidence="2 3">
    <name type="scientific">Mycobacterium lacus</name>
    <dbReference type="NCBI Taxonomy" id="169765"/>
    <lineage>
        <taxon>Bacteria</taxon>
        <taxon>Bacillati</taxon>
        <taxon>Actinomycetota</taxon>
        <taxon>Actinomycetes</taxon>
        <taxon>Mycobacteriales</taxon>
        <taxon>Mycobacteriaceae</taxon>
        <taxon>Mycobacterium</taxon>
    </lineage>
</organism>
<gene>
    <name evidence="2" type="ORF">MLAC_00730</name>
</gene>
<reference evidence="2 3" key="1">
    <citation type="journal article" date="2019" name="Emerg. Microbes Infect.">
        <title>Comprehensive subspecies identification of 175 nontuberculous mycobacteria species based on 7547 genomic profiles.</title>
        <authorList>
            <person name="Matsumoto Y."/>
            <person name="Kinjo T."/>
            <person name="Motooka D."/>
            <person name="Nabeya D."/>
            <person name="Jung N."/>
            <person name="Uechi K."/>
            <person name="Horii T."/>
            <person name="Iida T."/>
            <person name="Fujita J."/>
            <person name="Nakamura S."/>
        </authorList>
    </citation>
    <scope>NUCLEOTIDE SEQUENCE [LARGE SCALE GENOMIC DNA]</scope>
    <source>
        <strain evidence="2 3">JCM 15657</strain>
    </source>
</reference>
<keyword evidence="1" id="KW-0812">Transmembrane</keyword>
<protein>
    <submittedName>
        <fullName evidence="2">Uncharacterized protein</fullName>
    </submittedName>
</protein>
<keyword evidence="1" id="KW-1133">Transmembrane helix</keyword>
<dbReference type="EMBL" id="AP022581">
    <property type="protein sequence ID" value="BBX94779.1"/>
    <property type="molecule type" value="Genomic_DNA"/>
</dbReference>
<keyword evidence="3" id="KW-1185">Reference proteome</keyword>
<evidence type="ECO:0000313" key="2">
    <source>
        <dbReference type="EMBL" id="BBX94779.1"/>
    </source>
</evidence>
<keyword evidence="1" id="KW-0472">Membrane</keyword>
<dbReference type="KEGG" id="mlj:MLAC_00730"/>
<name>A0A7I7NEH1_9MYCO</name>
<evidence type="ECO:0000256" key="1">
    <source>
        <dbReference type="SAM" id="Phobius"/>
    </source>
</evidence>
<proteinExistence type="predicted"/>
<feature type="transmembrane region" description="Helical" evidence="1">
    <location>
        <begin position="12"/>
        <end position="38"/>
    </location>
</feature>
<evidence type="ECO:0000313" key="3">
    <source>
        <dbReference type="Proteomes" id="UP000466396"/>
    </source>
</evidence>